<keyword evidence="2" id="KW-0347">Helicase</keyword>
<dbReference type="AlphaFoldDB" id="A0A0U1P119"/>
<dbReference type="PIRSF" id="PIRSF021350">
    <property type="entry name" value="UCP021350"/>
    <property type="match status" value="1"/>
</dbReference>
<dbReference type="GO" id="GO:0004386">
    <property type="term" value="F:helicase activity"/>
    <property type="evidence" value="ECO:0007669"/>
    <property type="project" value="UniProtKB-KW"/>
</dbReference>
<keyword evidence="3" id="KW-1185">Reference proteome</keyword>
<accession>A0A0U1P119</accession>
<dbReference type="Pfam" id="PF14493">
    <property type="entry name" value="HTH_40"/>
    <property type="match status" value="1"/>
</dbReference>
<dbReference type="Proteomes" id="UP000199087">
    <property type="component" value="Unassembled WGS sequence"/>
</dbReference>
<name>A0A0U1P119_9BACI</name>
<dbReference type="InterPro" id="IPR008308">
    <property type="entry name" value="YpbB-like"/>
</dbReference>
<keyword evidence="2" id="KW-0067">ATP-binding</keyword>
<protein>
    <submittedName>
        <fullName evidence="2">ATP-dependent DNA helicase recq</fullName>
    </submittedName>
</protein>
<reference evidence="3" key="1">
    <citation type="submission" date="2015-05" db="EMBL/GenBank/DDBJ databases">
        <authorList>
            <person name="Urmite Genomes"/>
        </authorList>
    </citation>
    <scope>NUCLEOTIDE SEQUENCE [LARGE SCALE GENOMIC DNA]</scope>
    <source>
        <strain evidence="3">LF1</strain>
    </source>
</reference>
<evidence type="ECO:0000313" key="3">
    <source>
        <dbReference type="Proteomes" id="UP000199087"/>
    </source>
</evidence>
<dbReference type="InterPro" id="IPR029491">
    <property type="entry name" value="Helicase_HTH"/>
</dbReference>
<dbReference type="EMBL" id="CVRB01000004">
    <property type="protein sequence ID" value="CRK83959.1"/>
    <property type="molecule type" value="Genomic_DNA"/>
</dbReference>
<evidence type="ECO:0000313" key="2">
    <source>
        <dbReference type="EMBL" id="CRK83959.1"/>
    </source>
</evidence>
<dbReference type="RefSeq" id="WP_090637170.1">
    <property type="nucleotide sequence ID" value="NZ_CVRB01000004.1"/>
</dbReference>
<evidence type="ECO:0000259" key="1">
    <source>
        <dbReference type="Pfam" id="PF14493"/>
    </source>
</evidence>
<dbReference type="OrthoDB" id="2354672at2"/>
<gene>
    <name evidence="2" type="ORF">BN000_03957</name>
</gene>
<feature type="domain" description="Helicase Helix-turn-helix" evidence="1">
    <location>
        <begin position="252"/>
        <end position="339"/>
    </location>
</feature>
<keyword evidence="2" id="KW-0547">Nucleotide-binding</keyword>
<sequence length="346" mass="40690">MQYTENIILYCLKKLNGERTIYSIYHLLNGKKSAQTIQDAHLFTIKKFFRIFELLPREDFEDIIDCLQEKKWIRSCGSQINVLTERGEMIIEEIRLPQYINGWEYHHISTMIWERLSLFIQVISNVAFQETHYIPIQKDKKVHLWLKSVLKQIQVSKDEIGKMLFEELFSCLDEAKDIDPAVLVYRLTGCKRIGLTSMQAAKKLNRNILDYQLEFLNVLHYLIATVEKEGKRFSLLSLLFQDLSQSDSLTISARKTLELLRLDYSIAQIAQIRDLKISTIEDHIVELALNHEDFLIDAYVDKELQRKVVEISSQLATRKLKQIRTKLETASYFQIRLVLAKMGERR</sequence>
<organism evidence="2 3">
    <name type="scientific">Neobacillus massiliamazoniensis</name>
    <dbReference type="NCBI Taxonomy" id="1499688"/>
    <lineage>
        <taxon>Bacteria</taxon>
        <taxon>Bacillati</taxon>
        <taxon>Bacillota</taxon>
        <taxon>Bacilli</taxon>
        <taxon>Bacillales</taxon>
        <taxon>Bacillaceae</taxon>
        <taxon>Neobacillus</taxon>
    </lineage>
</organism>
<keyword evidence="2" id="KW-0378">Hydrolase</keyword>
<dbReference type="STRING" id="1499688.BN000_03957"/>
<proteinExistence type="predicted"/>